<dbReference type="AlphaFoldDB" id="A0A9W6FTL3"/>
<reference evidence="2" key="1">
    <citation type="submission" date="2022-12" db="EMBL/GenBank/DDBJ databases">
        <title>Reference genome sequencing for broad-spectrum identification of bacterial and archaeal isolates by mass spectrometry.</title>
        <authorList>
            <person name="Sekiguchi Y."/>
            <person name="Tourlousse D.M."/>
        </authorList>
    </citation>
    <scope>NUCLEOTIDE SEQUENCE</scope>
    <source>
        <strain evidence="2">ASRB1</strain>
    </source>
</reference>
<dbReference type="Proteomes" id="UP001144372">
    <property type="component" value="Unassembled WGS sequence"/>
</dbReference>
<dbReference type="RefSeq" id="WP_281793466.1">
    <property type="nucleotide sequence ID" value="NZ_BSDR01000001.1"/>
</dbReference>
<keyword evidence="1" id="KW-1133">Transmembrane helix</keyword>
<proteinExistence type="predicted"/>
<sequence length="51" mass="5362">MITSLQILLGLSMGFMGFNLIGENPIPGCSAIFVAGVLILAGIDRLSQLKQ</sequence>
<organism evidence="2 3">
    <name type="scientific">Desulforhabdus amnigena</name>
    <dbReference type="NCBI Taxonomy" id="40218"/>
    <lineage>
        <taxon>Bacteria</taxon>
        <taxon>Pseudomonadati</taxon>
        <taxon>Thermodesulfobacteriota</taxon>
        <taxon>Syntrophobacteria</taxon>
        <taxon>Syntrophobacterales</taxon>
        <taxon>Syntrophobacteraceae</taxon>
        <taxon>Desulforhabdus</taxon>
    </lineage>
</organism>
<gene>
    <name evidence="2" type="ORF">DAMNIGENAA_16380</name>
</gene>
<accession>A0A9W6FTL3</accession>
<evidence type="ECO:0000313" key="3">
    <source>
        <dbReference type="Proteomes" id="UP001144372"/>
    </source>
</evidence>
<evidence type="ECO:0000256" key="1">
    <source>
        <dbReference type="SAM" id="Phobius"/>
    </source>
</evidence>
<feature type="transmembrane region" description="Helical" evidence="1">
    <location>
        <begin position="24"/>
        <end position="43"/>
    </location>
</feature>
<protein>
    <submittedName>
        <fullName evidence="2">Uncharacterized protein</fullName>
    </submittedName>
</protein>
<keyword evidence="1" id="KW-0812">Transmembrane</keyword>
<keyword evidence="1" id="KW-0472">Membrane</keyword>
<comment type="caution">
    <text evidence="2">The sequence shown here is derived from an EMBL/GenBank/DDBJ whole genome shotgun (WGS) entry which is preliminary data.</text>
</comment>
<dbReference type="EMBL" id="BSDR01000001">
    <property type="protein sequence ID" value="GLI34205.1"/>
    <property type="molecule type" value="Genomic_DNA"/>
</dbReference>
<name>A0A9W6FTL3_9BACT</name>
<evidence type="ECO:0000313" key="2">
    <source>
        <dbReference type="EMBL" id="GLI34205.1"/>
    </source>
</evidence>
<keyword evidence="3" id="KW-1185">Reference proteome</keyword>